<sequence length="96" mass="10688">MTHAPERPGGNRGAKAATRPDQQVFYWMPIDGSRHAICGESGSHEPGETGQTLCGESIVIRPAAETEWITWPTCDKCWQVAKSVLGELKRTRPRLW</sequence>
<keyword evidence="2" id="KW-1185">Reference proteome</keyword>
<gene>
    <name evidence="1" type="ORF">ACFFQA_08320</name>
</gene>
<comment type="caution">
    <text evidence="1">The sequence shown here is derived from an EMBL/GenBank/DDBJ whole genome shotgun (WGS) entry which is preliminary data.</text>
</comment>
<dbReference type="Pfam" id="PF16827">
    <property type="entry name" value="zf-HC3"/>
    <property type="match status" value="1"/>
</dbReference>
<reference evidence="1 2" key="1">
    <citation type="submission" date="2024-09" db="EMBL/GenBank/DDBJ databases">
        <authorList>
            <person name="Sun Q."/>
            <person name="Mori K."/>
        </authorList>
    </citation>
    <scope>NUCLEOTIDE SEQUENCE [LARGE SCALE GENOMIC DNA]</scope>
    <source>
        <strain evidence="1 2">TBRC 7907</strain>
    </source>
</reference>
<organism evidence="1 2">
    <name type="scientific">Allokutzneria oryzae</name>
    <dbReference type="NCBI Taxonomy" id="1378989"/>
    <lineage>
        <taxon>Bacteria</taxon>
        <taxon>Bacillati</taxon>
        <taxon>Actinomycetota</taxon>
        <taxon>Actinomycetes</taxon>
        <taxon>Pseudonocardiales</taxon>
        <taxon>Pseudonocardiaceae</taxon>
        <taxon>Allokutzneria</taxon>
    </lineage>
</organism>
<accession>A0ABV5ZSS3</accession>
<protein>
    <submittedName>
        <fullName evidence="1">Zinc finger protein</fullName>
    </submittedName>
</protein>
<dbReference type="Proteomes" id="UP001589693">
    <property type="component" value="Unassembled WGS sequence"/>
</dbReference>
<name>A0ABV5ZSS3_9PSEU</name>
<dbReference type="InterPro" id="IPR031795">
    <property type="entry name" value="Zf-HC3"/>
</dbReference>
<evidence type="ECO:0000313" key="2">
    <source>
        <dbReference type="Proteomes" id="UP001589693"/>
    </source>
</evidence>
<dbReference type="Gene3D" id="2.30.30.990">
    <property type="entry name" value="Malonyl-[acyl-carrier protein] O-methyltransferase, zinc-finger motif"/>
    <property type="match status" value="1"/>
</dbReference>
<dbReference type="EMBL" id="JBHLZU010000006">
    <property type="protein sequence ID" value="MFB9903941.1"/>
    <property type="molecule type" value="Genomic_DNA"/>
</dbReference>
<dbReference type="RefSeq" id="WP_377851100.1">
    <property type="nucleotide sequence ID" value="NZ_JBHLZU010000006.1"/>
</dbReference>
<proteinExistence type="predicted"/>
<evidence type="ECO:0000313" key="1">
    <source>
        <dbReference type="EMBL" id="MFB9903941.1"/>
    </source>
</evidence>